<evidence type="ECO:0000313" key="1">
    <source>
        <dbReference type="EMBL" id="MBF9131673.1"/>
    </source>
</evidence>
<accession>A0ABS0GZN2</accession>
<dbReference type="RefSeq" id="WP_196203211.1">
    <property type="nucleotide sequence ID" value="NZ_JADPUN010000205.1"/>
</dbReference>
<gene>
    <name evidence="1" type="ORF">I0C86_22285</name>
</gene>
<dbReference type="Proteomes" id="UP000638560">
    <property type="component" value="Unassembled WGS sequence"/>
</dbReference>
<proteinExistence type="predicted"/>
<reference evidence="1 2" key="1">
    <citation type="submission" date="2020-11" db="EMBL/GenBank/DDBJ databases">
        <title>A novel isolate from a Black sea contaminated sediment with potential to produce alkanes: Plantactinospora alkalitolerans sp. nov.</title>
        <authorList>
            <person name="Carro L."/>
            <person name="Veyisoglu A."/>
            <person name="Guven K."/>
            <person name="Schumann P."/>
            <person name="Klenk H.-P."/>
            <person name="Sahin N."/>
        </authorList>
    </citation>
    <scope>NUCLEOTIDE SEQUENCE [LARGE SCALE GENOMIC DNA]</scope>
    <source>
        <strain evidence="1 2">S1510</strain>
    </source>
</reference>
<comment type="caution">
    <text evidence="1">The sequence shown here is derived from an EMBL/GenBank/DDBJ whole genome shotgun (WGS) entry which is preliminary data.</text>
</comment>
<evidence type="ECO:0000313" key="2">
    <source>
        <dbReference type="Proteomes" id="UP000638560"/>
    </source>
</evidence>
<dbReference type="InterPro" id="IPR046211">
    <property type="entry name" value="DUF6244"/>
</dbReference>
<organism evidence="1 2">
    <name type="scientific">Plantactinospora alkalitolerans</name>
    <dbReference type="NCBI Taxonomy" id="2789879"/>
    <lineage>
        <taxon>Bacteria</taxon>
        <taxon>Bacillati</taxon>
        <taxon>Actinomycetota</taxon>
        <taxon>Actinomycetes</taxon>
        <taxon>Micromonosporales</taxon>
        <taxon>Micromonosporaceae</taxon>
        <taxon>Plantactinospora</taxon>
    </lineage>
</organism>
<dbReference type="Pfam" id="PF19757">
    <property type="entry name" value="DUF6244"/>
    <property type="match status" value="1"/>
</dbReference>
<protein>
    <submittedName>
        <fullName evidence="1">Uncharacterized protein</fullName>
    </submittedName>
</protein>
<keyword evidence="2" id="KW-1185">Reference proteome</keyword>
<sequence>MSSIEKVTGELRALSAGVERAQGQAAATGKQAQEVAARAAGAGFLAVAAGMARVRDAVSGIQGRLGELGELIGGATKRTAAVPQVSSPDETISGLTPTQNTLDDVRAVATRTIEQVTETQQLVTVILQGGQPGPMLSALESIKQVLVQVTQRTGSARQFVDAAIAEARQLGSSGN</sequence>
<name>A0ABS0GZN2_9ACTN</name>
<dbReference type="EMBL" id="JADPUN010000205">
    <property type="protein sequence ID" value="MBF9131673.1"/>
    <property type="molecule type" value="Genomic_DNA"/>
</dbReference>